<proteinExistence type="predicted"/>
<protein>
    <recommendedName>
        <fullName evidence="1">RAP domain-containing protein</fullName>
    </recommendedName>
</protein>
<name>A0A1B6EGB2_9HEMI</name>
<dbReference type="SMART" id="SM00952">
    <property type="entry name" value="RAP"/>
    <property type="match status" value="1"/>
</dbReference>
<sequence length="679" mass="79321">MIINRFRFVRNFFFRSPYLFKYEENHSIRSVLYRLCFTRCVKPNIKNVKAVSSVCSKFYSQVSLNSVEKTDGGKKFIEAENTFFHNVLEVNESYQNTIYKHNIKQLLGTDFNIDEEEFNNIINISDWSRLNTDDVVNNFLKVTVYSSENLNLTLSNDMFNELCLALIKVSNNLNDKQLLRCIQALKLWKPCDSVKSKNFLNLWKALDEMCNLCLVKGLWNHDTCLYVMDLWYALYLTRLSKFVYLGQKRLTRRVKSLKKHQLIQMLFYMNASRKVYAGINMFEVETLLQKYIPELSIDEIGIAAAGFFKTKSKMHSVSCMNLIIKRLIDEHNICNDITVTAILKLIRYSCKFELCGDVKLLISLFIPRLESAMLPFALHAVLTLTTCSIPHEDAVDKLVTNFISCSETARLKDMERLAFILVLYNYIPKSSPVLEVILKELDKPHRVEEIDFHKRCIVSLLCYLSLHQVYHERLIAHVLDQNWIIATYGKHPHPISRHLMMLDWNVQLEYPNRNLPSLTKRQRDYVTKKFSFYIPDLDVKKTSIYANHFVDTVKATEKILGGPEYYLLHYPLPHFGKSDIICCLDNNNQPVAIPKEMRNTPYFEDVLKPTSPGKWLCLVIGGRGMYPFNQQTPVGEFATKLRQLKIIGYKPVQIPYFRWLNVPEETFLNFVKEQIFSDS</sequence>
<evidence type="ECO:0000259" key="1">
    <source>
        <dbReference type="PROSITE" id="PS51286"/>
    </source>
</evidence>
<organism evidence="2">
    <name type="scientific">Clastoptera arizonana</name>
    <name type="common">Arizona spittle bug</name>
    <dbReference type="NCBI Taxonomy" id="38151"/>
    <lineage>
        <taxon>Eukaryota</taxon>
        <taxon>Metazoa</taxon>
        <taxon>Ecdysozoa</taxon>
        <taxon>Arthropoda</taxon>
        <taxon>Hexapoda</taxon>
        <taxon>Insecta</taxon>
        <taxon>Pterygota</taxon>
        <taxon>Neoptera</taxon>
        <taxon>Paraneoptera</taxon>
        <taxon>Hemiptera</taxon>
        <taxon>Auchenorrhyncha</taxon>
        <taxon>Cercopoidea</taxon>
        <taxon>Clastopteridae</taxon>
        <taxon>Clastoptera</taxon>
    </lineage>
</organism>
<dbReference type="EMBL" id="GEDC01000316">
    <property type="protein sequence ID" value="JAS36982.1"/>
    <property type="molecule type" value="Transcribed_RNA"/>
</dbReference>
<accession>A0A1B6EGB2</accession>
<feature type="domain" description="RAP" evidence="1">
    <location>
        <begin position="616"/>
        <end position="673"/>
    </location>
</feature>
<evidence type="ECO:0000313" key="2">
    <source>
        <dbReference type="EMBL" id="JAS36982.1"/>
    </source>
</evidence>
<gene>
    <name evidence="2" type="ORF">g.11934</name>
</gene>
<reference evidence="2" key="1">
    <citation type="submission" date="2015-12" db="EMBL/GenBank/DDBJ databases">
        <title>De novo transcriptome assembly of four potential Pierce s Disease insect vectors from Arizona vineyards.</title>
        <authorList>
            <person name="Tassone E.E."/>
        </authorList>
    </citation>
    <scope>NUCLEOTIDE SEQUENCE</scope>
</reference>
<dbReference type="PROSITE" id="PS51286">
    <property type="entry name" value="RAP"/>
    <property type="match status" value="1"/>
</dbReference>
<dbReference type="AlphaFoldDB" id="A0A1B6EGB2"/>
<dbReference type="InterPro" id="IPR013584">
    <property type="entry name" value="RAP"/>
</dbReference>